<evidence type="ECO:0000313" key="2">
    <source>
        <dbReference type="Proteomes" id="UP001595841"/>
    </source>
</evidence>
<dbReference type="Pfam" id="PF11199">
    <property type="entry name" value="DUF2891"/>
    <property type="match status" value="1"/>
</dbReference>
<proteinExistence type="predicted"/>
<reference evidence="2" key="1">
    <citation type="journal article" date="2019" name="Int. J. Syst. Evol. Microbiol.">
        <title>The Global Catalogue of Microorganisms (GCM) 10K type strain sequencing project: providing services to taxonomists for standard genome sequencing and annotation.</title>
        <authorList>
            <consortium name="The Broad Institute Genomics Platform"/>
            <consortium name="The Broad Institute Genome Sequencing Center for Infectious Disease"/>
            <person name="Wu L."/>
            <person name="Ma J."/>
        </authorList>
    </citation>
    <scope>NUCLEOTIDE SEQUENCE [LARGE SCALE GENOMIC DNA]</scope>
    <source>
        <strain evidence="2">CGMCC 1.15774</strain>
    </source>
</reference>
<protein>
    <submittedName>
        <fullName evidence="1">DUF2891 domain-containing protein</fullName>
    </submittedName>
</protein>
<sequence length="373" mass="42601">MRFKPRIFLAVSVLFLTSCGEGNKKSKPTEQVVEKQPTSSEKITLTLEQANSLATLPLECVQKEYPNKLGHTLGSKDDLGEPQSLHPAFYGCFDWHSSVHGNWSMVRLLKEFPNVEEAERMRRILSENITPESIAGEVNYFEGEHNKNYERTYGWGWLLKLAEELHTWDDPLARELESNLQPLTELIAQKFIDYLPKLQYPVRVGTHTNTAFALAFAWDYAQTLNNPVLQEAIKQRALDFYQNDADCPLGWEPSGADFLSPCFEEVDLMRRILDKEEFLKWMAQFLPSLQQPDFDVAVALVGDREDGQLVHLDGLNFSRAWVLFGLANQYPEEYGHLTPLAHEHLAYSFPNLIGDNYEGGHWLGTFAIYALGE</sequence>
<gene>
    <name evidence="1" type="ORF">ACFOWS_15530</name>
</gene>
<keyword evidence="2" id="KW-1185">Reference proteome</keyword>
<dbReference type="Proteomes" id="UP001595841">
    <property type="component" value="Unassembled WGS sequence"/>
</dbReference>
<evidence type="ECO:0000313" key="1">
    <source>
        <dbReference type="EMBL" id="MFC4221562.1"/>
    </source>
</evidence>
<dbReference type="RefSeq" id="WP_379766457.1">
    <property type="nucleotide sequence ID" value="NZ_JBHSCL010000009.1"/>
</dbReference>
<dbReference type="InterPro" id="IPR021365">
    <property type="entry name" value="DUF2891"/>
</dbReference>
<comment type="caution">
    <text evidence="1">The sequence shown here is derived from an EMBL/GenBank/DDBJ whole genome shotgun (WGS) entry which is preliminary data.</text>
</comment>
<accession>A0ABV8PRQ0</accession>
<organism evidence="1 2">
    <name type="scientific">Flagellimonas marina</name>
    <dbReference type="NCBI Taxonomy" id="1775168"/>
    <lineage>
        <taxon>Bacteria</taxon>
        <taxon>Pseudomonadati</taxon>
        <taxon>Bacteroidota</taxon>
        <taxon>Flavobacteriia</taxon>
        <taxon>Flavobacteriales</taxon>
        <taxon>Flavobacteriaceae</taxon>
        <taxon>Flagellimonas</taxon>
    </lineage>
</organism>
<dbReference type="PROSITE" id="PS51257">
    <property type="entry name" value="PROKAR_LIPOPROTEIN"/>
    <property type="match status" value="1"/>
</dbReference>
<name>A0ABV8PRQ0_9FLAO</name>
<dbReference type="EMBL" id="JBHSCL010000009">
    <property type="protein sequence ID" value="MFC4221562.1"/>
    <property type="molecule type" value="Genomic_DNA"/>
</dbReference>